<evidence type="ECO:0000313" key="3">
    <source>
        <dbReference type="EMBL" id="GER48503.1"/>
    </source>
</evidence>
<proteinExistence type="predicted"/>
<protein>
    <submittedName>
        <fullName evidence="3">Tripartite terminase subunit UL33 homolog</fullName>
    </submittedName>
</protein>
<reference evidence="4" key="1">
    <citation type="journal article" date="2019" name="Curr. Biol.">
        <title>Genome Sequence of Striga asiatica Provides Insight into the Evolution of Plant Parasitism.</title>
        <authorList>
            <person name="Yoshida S."/>
            <person name="Kim S."/>
            <person name="Wafula E.K."/>
            <person name="Tanskanen J."/>
            <person name="Kim Y.M."/>
            <person name="Honaas L."/>
            <person name="Yang Z."/>
            <person name="Spallek T."/>
            <person name="Conn C.E."/>
            <person name="Ichihashi Y."/>
            <person name="Cheong K."/>
            <person name="Cui S."/>
            <person name="Der J.P."/>
            <person name="Gundlach H."/>
            <person name="Jiao Y."/>
            <person name="Hori C."/>
            <person name="Ishida J.K."/>
            <person name="Kasahara H."/>
            <person name="Kiba T."/>
            <person name="Kim M.S."/>
            <person name="Koo N."/>
            <person name="Laohavisit A."/>
            <person name="Lee Y.H."/>
            <person name="Lumba S."/>
            <person name="McCourt P."/>
            <person name="Mortimer J.C."/>
            <person name="Mutuku J.M."/>
            <person name="Nomura T."/>
            <person name="Sasaki-Sekimoto Y."/>
            <person name="Seto Y."/>
            <person name="Wang Y."/>
            <person name="Wakatake T."/>
            <person name="Sakakibara H."/>
            <person name="Demura T."/>
            <person name="Yamaguchi S."/>
            <person name="Yoneyama K."/>
            <person name="Manabe R.I."/>
            <person name="Nelson D.C."/>
            <person name="Schulman A.H."/>
            <person name="Timko M.P."/>
            <person name="dePamphilis C.W."/>
            <person name="Choi D."/>
            <person name="Shirasu K."/>
        </authorList>
    </citation>
    <scope>NUCLEOTIDE SEQUENCE [LARGE SCALE GENOMIC DNA]</scope>
    <source>
        <strain evidence="4">cv. UVA1</strain>
    </source>
</reference>
<dbReference type="Proteomes" id="UP000325081">
    <property type="component" value="Unassembled WGS sequence"/>
</dbReference>
<organism evidence="3 4">
    <name type="scientific">Striga asiatica</name>
    <name type="common">Asiatic witchweed</name>
    <name type="synonym">Buchnera asiatica</name>
    <dbReference type="NCBI Taxonomy" id="4170"/>
    <lineage>
        <taxon>Eukaryota</taxon>
        <taxon>Viridiplantae</taxon>
        <taxon>Streptophyta</taxon>
        <taxon>Embryophyta</taxon>
        <taxon>Tracheophyta</taxon>
        <taxon>Spermatophyta</taxon>
        <taxon>Magnoliopsida</taxon>
        <taxon>eudicotyledons</taxon>
        <taxon>Gunneridae</taxon>
        <taxon>Pentapetalae</taxon>
        <taxon>asterids</taxon>
        <taxon>lamiids</taxon>
        <taxon>Lamiales</taxon>
        <taxon>Orobanchaceae</taxon>
        <taxon>Buchnereae</taxon>
        <taxon>Striga</taxon>
    </lineage>
</organism>
<feature type="transmembrane region" description="Helical" evidence="2">
    <location>
        <begin position="63"/>
        <end position="81"/>
    </location>
</feature>
<dbReference type="EMBL" id="BKCP01008292">
    <property type="protein sequence ID" value="GER48503.1"/>
    <property type="molecule type" value="Genomic_DNA"/>
</dbReference>
<evidence type="ECO:0000313" key="4">
    <source>
        <dbReference type="Proteomes" id="UP000325081"/>
    </source>
</evidence>
<keyword evidence="2" id="KW-1133">Transmembrane helix</keyword>
<comment type="caution">
    <text evidence="3">The sequence shown here is derived from an EMBL/GenBank/DDBJ whole genome shotgun (WGS) entry which is preliminary data.</text>
</comment>
<keyword evidence="2" id="KW-0812">Transmembrane</keyword>
<sequence>MRDETWDEKSGSEKKDRHAESKWRRRSGVEANRQRCSPRLYNQGLRVMICFGVKAKMILNRQVYFYQLIFTPMLPAMLALLDSAEEGRLDLLLVGRSHAAAAVLKLTATAATYSPMEEDEGTGRLSFLVSAENVAAHWFPHGGRTASAGWPNRGDRRDRLRDYVGDE</sequence>
<feature type="region of interest" description="Disordered" evidence="1">
    <location>
        <begin position="1"/>
        <end position="28"/>
    </location>
</feature>
<evidence type="ECO:0000256" key="2">
    <source>
        <dbReference type="SAM" id="Phobius"/>
    </source>
</evidence>
<gene>
    <name evidence="3" type="ORF">STAS_25676</name>
</gene>
<feature type="compositionally biased region" description="Basic and acidic residues" evidence="1">
    <location>
        <begin position="1"/>
        <end position="22"/>
    </location>
</feature>
<dbReference type="OrthoDB" id="185373at2759"/>
<keyword evidence="2" id="KW-0472">Membrane</keyword>
<dbReference type="AlphaFoldDB" id="A0A5A7QT43"/>
<name>A0A5A7QT43_STRAF</name>
<keyword evidence="4" id="KW-1185">Reference proteome</keyword>
<evidence type="ECO:0000256" key="1">
    <source>
        <dbReference type="SAM" id="MobiDB-lite"/>
    </source>
</evidence>
<accession>A0A5A7QT43</accession>